<organism evidence="1 2">
    <name type="scientific">Streptomyces brasiliscabiei</name>
    <dbReference type="NCBI Taxonomy" id="2736302"/>
    <lineage>
        <taxon>Bacteria</taxon>
        <taxon>Bacillati</taxon>
        <taxon>Actinomycetota</taxon>
        <taxon>Actinomycetes</taxon>
        <taxon>Kitasatosporales</taxon>
        <taxon>Streptomycetaceae</taxon>
        <taxon>Streptomyces</taxon>
    </lineage>
</organism>
<keyword evidence="2" id="KW-1185">Reference proteome</keyword>
<gene>
    <name evidence="1" type="ORF">WB403_12455</name>
</gene>
<reference evidence="1 2" key="1">
    <citation type="submission" date="2024-03" db="EMBL/GenBank/DDBJ databases">
        <title>First Report of Pectobacterium brasiliscabiei causing potato scab in china.</title>
        <authorList>
            <person name="Handique U."/>
        </authorList>
    </citation>
    <scope>NUCLEOTIDE SEQUENCE [LARGE SCALE GENOMIC DNA]</scope>
    <source>
        <strain evidence="1 2">ZRIMU1503</strain>
    </source>
</reference>
<dbReference type="EMBL" id="JBBAYM010000007">
    <property type="protein sequence ID" value="MEI5609980.1"/>
    <property type="molecule type" value="Genomic_DNA"/>
</dbReference>
<dbReference type="Proteomes" id="UP001365781">
    <property type="component" value="Unassembled WGS sequence"/>
</dbReference>
<proteinExistence type="predicted"/>
<accession>A0ABU8G9W4</accession>
<evidence type="ECO:0000313" key="1">
    <source>
        <dbReference type="EMBL" id="MEI5609980.1"/>
    </source>
</evidence>
<name>A0ABU8G9W4_9ACTN</name>
<dbReference type="RefSeq" id="WP_336558279.1">
    <property type="nucleotide sequence ID" value="NZ_JBBAYL010000004.1"/>
</dbReference>
<comment type="caution">
    <text evidence="1">The sequence shown here is derived from an EMBL/GenBank/DDBJ whole genome shotgun (WGS) entry which is preliminary data.</text>
</comment>
<sequence length="116" mass="13306">MNVQLNRAVTVADYLVQRGLPADWRFGSWLGRIAAEIYRDTYRREPYKAFRVINDHVRPVCAYADGERHVLAEAWDAYGHYAENRPTPAARPALPQLTSIDAMRWTPDTEPTPSHP</sequence>
<protein>
    <submittedName>
        <fullName evidence="1">Uncharacterized protein</fullName>
    </submittedName>
</protein>
<evidence type="ECO:0000313" key="2">
    <source>
        <dbReference type="Proteomes" id="UP001365781"/>
    </source>
</evidence>